<dbReference type="PROSITE" id="PS51671">
    <property type="entry name" value="ACT"/>
    <property type="match status" value="1"/>
</dbReference>
<gene>
    <name evidence="2" type="ORF">AUJ66_08540</name>
</gene>
<evidence type="ECO:0000259" key="1">
    <source>
        <dbReference type="PROSITE" id="PS51671"/>
    </source>
</evidence>
<reference evidence="2 3" key="1">
    <citation type="journal article" date="2016" name="Environ. Microbiol.">
        <title>Genomic resolution of a cold subsurface aquifer community provides metabolic insights for novel microbes adapted to high CO concentrations.</title>
        <authorList>
            <person name="Probst A.J."/>
            <person name="Castelle C.J."/>
            <person name="Singh A."/>
            <person name="Brown C.T."/>
            <person name="Anantharaman K."/>
            <person name="Sharon I."/>
            <person name="Hug L.A."/>
            <person name="Burstein D."/>
            <person name="Emerson J.B."/>
            <person name="Thomas B.C."/>
            <person name="Banfield J.F."/>
        </authorList>
    </citation>
    <scope>NUCLEOTIDE SEQUENCE [LARGE SCALE GENOMIC DNA]</scope>
    <source>
        <strain evidence="2">CG1_02_38_46</strain>
    </source>
</reference>
<dbReference type="InterPro" id="IPR045739">
    <property type="entry name" value="ACT_dom_pair"/>
</dbReference>
<dbReference type="InterPro" id="IPR045865">
    <property type="entry name" value="ACT-like_dom_sf"/>
</dbReference>
<name>A0A1J4SAH8_9BACT</name>
<evidence type="ECO:0000313" key="3">
    <source>
        <dbReference type="Proteomes" id="UP000182278"/>
    </source>
</evidence>
<proteinExistence type="predicted"/>
<accession>A0A1J4SAH8</accession>
<protein>
    <recommendedName>
        <fullName evidence="1">ACT domain-containing protein</fullName>
    </recommendedName>
</protein>
<dbReference type="Gene3D" id="3.30.2130.10">
    <property type="entry name" value="VC0802-like"/>
    <property type="match status" value="1"/>
</dbReference>
<dbReference type="PANTHER" id="PTHR40099:SF1">
    <property type="entry name" value="ACETOLACTATE SYNTHASE, SMALL SUBUNIT"/>
    <property type="match status" value="1"/>
</dbReference>
<dbReference type="AlphaFoldDB" id="A0A1J4SAH8"/>
<feature type="domain" description="ACT" evidence="1">
    <location>
        <begin position="9"/>
        <end position="84"/>
    </location>
</feature>
<dbReference type="InterPro" id="IPR002912">
    <property type="entry name" value="ACT_dom"/>
</dbReference>
<dbReference type="Proteomes" id="UP000182278">
    <property type="component" value="Unassembled WGS sequence"/>
</dbReference>
<dbReference type="PANTHER" id="PTHR40099">
    <property type="entry name" value="ACETOLACTATE SYNTHASE, SMALL SUBUNIT"/>
    <property type="match status" value="1"/>
</dbReference>
<dbReference type="EMBL" id="MNUO01000131">
    <property type="protein sequence ID" value="OIN95668.1"/>
    <property type="molecule type" value="Genomic_DNA"/>
</dbReference>
<dbReference type="Pfam" id="PF19571">
    <property type="entry name" value="ACT_8"/>
    <property type="match status" value="1"/>
</dbReference>
<organism evidence="2 3">
    <name type="scientific">Candidatus Desantisbacteria bacterium CG1_02_38_46</name>
    <dbReference type="NCBI Taxonomy" id="1817893"/>
    <lineage>
        <taxon>Bacteria</taxon>
        <taxon>Candidatus Desantisiibacteriota</taxon>
    </lineage>
</organism>
<sequence>MAKAALGKELLVEAQDKKGMLAKISSAIASAGVNIRAICACGEKGRAYFMMVTSNNSKAIKALKPLRFPVKEKEVVLLVLEDKVGAMEKVSEKLSSKGINLKYIYATTGGNQKVCSLVFSSNNNKKAIEIIQKCRI</sequence>
<comment type="caution">
    <text evidence="2">The sequence shown here is derived from an EMBL/GenBank/DDBJ whole genome shotgun (WGS) entry which is preliminary data.</text>
</comment>
<dbReference type="STRING" id="1817893.AUJ66_08540"/>
<dbReference type="SUPFAM" id="SSF55021">
    <property type="entry name" value="ACT-like"/>
    <property type="match status" value="2"/>
</dbReference>
<evidence type="ECO:0000313" key="2">
    <source>
        <dbReference type="EMBL" id="OIN95668.1"/>
    </source>
</evidence>